<protein>
    <submittedName>
        <fullName evidence="1">Uncharacterized protein</fullName>
    </submittedName>
</protein>
<evidence type="ECO:0000313" key="1">
    <source>
        <dbReference type="EMBL" id="KMP05553.1"/>
    </source>
</evidence>
<proteinExistence type="predicted"/>
<name>A0A0J6YF38_COCIT</name>
<dbReference type="AlphaFoldDB" id="A0A0J6YF38"/>
<sequence length="109" mass="12144">MNNIGTAKSFLSLDLCDGSEVLLSTTYDHWYEETLSHVVSSGQQFQPKFVILSTNASVLGAMTIFLADKIPYLKCLAAAPAETRIRIFQDFWNHKIAAVKQLADYVVSE</sequence>
<gene>
    <name evidence="1" type="ORF">CIRG_05234</name>
</gene>
<accession>A0A0J6YF38</accession>
<dbReference type="EMBL" id="DS028095">
    <property type="protein sequence ID" value="KMP05553.1"/>
    <property type="molecule type" value="Genomic_DNA"/>
</dbReference>
<organism evidence="1 2">
    <name type="scientific">Coccidioides immitis RMSCC 2394</name>
    <dbReference type="NCBI Taxonomy" id="404692"/>
    <lineage>
        <taxon>Eukaryota</taxon>
        <taxon>Fungi</taxon>
        <taxon>Dikarya</taxon>
        <taxon>Ascomycota</taxon>
        <taxon>Pezizomycotina</taxon>
        <taxon>Eurotiomycetes</taxon>
        <taxon>Eurotiomycetidae</taxon>
        <taxon>Onygenales</taxon>
        <taxon>Onygenaceae</taxon>
        <taxon>Coccidioides</taxon>
    </lineage>
</organism>
<reference evidence="2" key="1">
    <citation type="journal article" date="2010" name="Genome Res.">
        <title>Population genomic sequencing of Coccidioides fungi reveals recent hybridization and transposon control.</title>
        <authorList>
            <person name="Neafsey D.E."/>
            <person name="Barker B.M."/>
            <person name="Sharpton T.J."/>
            <person name="Stajich J.E."/>
            <person name="Park D.J."/>
            <person name="Whiston E."/>
            <person name="Hung C.-Y."/>
            <person name="McMahan C."/>
            <person name="White J."/>
            <person name="Sykes S."/>
            <person name="Heiman D."/>
            <person name="Young S."/>
            <person name="Zeng Q."/>
            <person name="Abouelleil A."/>
            <person name="Aftuck L."/>
            <person name="Bessette D."/>
            <person name="Brown A."/>
            <person name="FitzGerald M."/>
            <person name="Lui A."/>
            <person name="Macdonald J.P."/>
            <person name="Priest M."/>
            <person name="Orbach M.J."/>
            <person name="Galgiani J.N."/>
            <person name="Kirkland T.N."/>
            <person name="Cole G.T."/>
            <person name="Birren B.W."/>
            <person name="Henn M.R."/>
            <person name="Taylor J.W."/>
            <person name="Rounsley S.D."/>
        </authorList>
    </citation>
    <scope>NUCLEOTIDE SEQUENCE [LARGE SCALE GENOMIC DNA]</scope>
    <source>
        <strain evidence="2">RMSCC 2394</strain>
    </source>
</reference>
<evidence type="ECO:0000313" key="2">
    <source>
        <dbReference type="Proteomes" id="UP000054565"/>
    </source>
</evidence>
<dbReference type="Proteomes" id="UP000054565">
    <property type="component" value="Unassembled WGS sequence"/>
</dbReference>